<name>A0A2T6KEY5_9RHOB</name>
<dbReference type="AlphaFoldDB" id="A0A2T6KEY5"/>
<dbReference type="Gene3D" id="3.40.190.100">
    <property type="entry name" value="Glycine betaine-binding periplasmic protein, domain 2"/>
    <property type="match status" value="1"/>
</dbReference>
<evidence type="ECO:0000313" key="3">
    <source>
        <dbReference type="EMBL" id="PUB13690.1"/>
    </source>
</evidence>
<sequence>MNVTLKTGIATIAIVTGMAAPAHADAIKIAVNEWTGQNLSAYIAGAVLQEMGQEVEYVTAGAVPQFAAIADGSLHFQPETWTNNVGEIYPKAVDAGDITVVGELGLRPLEGWFYPPYMEEQCPGLPSYEALYDCAQAFAAADTFPNGRLITYPADWGTRSNDQVAALGLPFQPVAGGSEGAMLAEMKSAIATEQPMLMMFWQPHWIHAEIALNVVEWDSSSPDCLAGVDQSRGNACGFAQASVQKIVSKDFADTWPEAYAFVESYELSNDVQNALIQRVDQDGLSVEEAVAEWMRDNEATWRGWTS</sequence>
<dbReference type="Pfam" id="PF04069">
    <property type="entry name" value="OpuAC"/>
    <property type="match status" value="1"/>
</dbReference>
<dbReference type="Proteomes" id="UP000244523">
    <property type="component" value="Unassembled WGS sequence"/>
</dbReference>
<organism evidence="3 4">
    <name type="scientific">Yoonia sediminilitoris</name>
    <dbReference type="NCBI Taxonomy" id="1286148"/>
    <lineage>
        <taxon>Bacteria</taxon>
        <taxon>Pseudomonadati</taxon>
        <taxon>Pseudomonadota</taxon>
        <taxon>Alphaproteobacteria</taxon>
        <taxon>Rhodobacterales</taxon>
        <taxon>Paracoccaceae</taxon>
        <taxon>Yoonia</taxon>
    </lineage>
</organism>
<gene>
    <name evidence="3" type="ORF">C8N45_107150</name>
</gene>
<evidence type="ECO:0000313" key="4">
    <source>
        <dbReference type="Proteomes" id="UP000244523"/>
    </source>
</evidence>
<feature type="domain" description="ABC-type glycine betaine transport system substrate-binding" evidence="2">
    <location>
        <begin position="26"/>
        <end position="295"/>
    </location>
</feature>
<reference evidence="3 4" key="1">
    <citation type="submission" date="2018-04" db="EMBL/GenBank/DDBJ databases">
        <title>Genomic Encyclopedia of Archaeal and Bacterial Type Strains, Phase II (KMG-II): from individual species to whole genera.</title>
        <authorList>
            <person name="Goeker M."/>
        </authorList>
    </citation>
    <scope>NUCLEOTIDE SEQUENCE [LARGE SCALE GENOMIC DNA]</scope>
    <source>
        <strain evidence="3 4">DSM 29955</strain>
    </source>
</reference>
<protein>
    <submittedName>
        <fullName evidence="3">Glycine betaine/proline transport system substrate-binding protein</fullName>
    </submittedName>
</protein>
<dbReference type="EMBL" id="QBUD01000007">
    <property type="protein sequence ID" value="PUB13690.1"/>
    <property type="molecule type" value="Genomic_DNA"/>
</dbReference>
<evidence type="ECO:0000259" key="2">
    <source>
        <dbReference type="Pfam" id="PF04069"/>
    </source>
</evidence>
<dbReference type="Gene3D" id="3.40.190.10">
    <property type="entry name" value="Periplasmic binding protein-like II"/>
    <property type="match status" value="1"/>
</dbReference>
<accession>A0A2T6KEY5</accession>
<dbReference type="GO" id="GO:0043190">
    <property type="term" value="C:ATP-binding cassette (ABC) transporter complex"/>
    <property type="evidence" value="ECO:0007669"/>
    <property type="project" value="InterPro"/>
</dbReference>
<feature type="signal peptide" evidence="1">
    <location>
        <begin position="1"/>
        <end position="24"/>
    </location>
</feature>
<comment type="caution">
    <text evidence="3">The sequence shown here is derived from an EMBL/GenBank/DDBJ whole genome shotgun (WGS) entry which is preliminary data.</text>
</comment>
<dbReference type="SUPFAM" id="SSF53850">
    <property type="entry name" value="Periplasmic binding protein-like II"/>
    <property type="match status" value="1"/>
</dbReference>
<keyword evidence="1" id="KW-0732">Signal</keyword>
<keyword evidence="4" id="KW-1185">Reference proteome</keyword>
<evidence type="ECO:0000256" key="1">
    <source>
        <dbReference type="SAM" id="SignalP"/>
    </source>
</evidence>
<dbReference type="GO" id="GO:0022857">
    <property type="term" value="F:transmembrane transporter activity"/>
    <property type="evidence" value="ECO:0007669"/>
    <property type="project" value="InterPro"/>
</dbReference>
<dbReference type="InterPro" id="IPR007210">
    <property type="entry name" value="ABC_Gly_betaine_transp_sub-bd"/>
</dbReference>
<proteinExistence type="predicted"/>
<feature type="chain" id="PRO_5015599141" evidence="1">
    <location>
        <begin position="25"/>
        <end position="306"/>
    </location>
</feature>
<dbReference type="RefSeq" id="WP_168769486.1">
    <property type="nucleotide sequence ID" value="NZ_QBUD01000007.1"/>
</dbReference>
<dbReference type="CDD" id="cd13643">
    <property type="entry name" value="PBP2_BCP_2"/>
    <property type="match status" value="1"/>
</dbReference>